<comment type="caution">
    <text evidence="5">The sequence shown here is derived from an EMBL/GenBank/DDBJ whole genome shotgun (WGS) entry which is preliminary data.</text>
</comment>
<dbReference type="Gene3D" id="1.25.40.10">
    <property type="entry name" value="Tetratricopeptide repeat domain"/>
    <property type="match status" value="1"/>
</dbReference>
<feature type="transmembrane region" description="Helical" evidence="4">
    <location>
        <begin position="340"/>
        <end position="361"/>
    </location>
</feature>
<feature type="repeat" description="TPR" evidence="3">
    <location>
        <begin position="444"/>
        <end position="477"/>
    </location>
</feature>
<keyword evidence="1" id="KW-0677">Repeat</keyword>
<dbReference type="PANTHER" id="PTHR44227:SF3">
    <property type="entry name" value="PROTEIN O-MANNOSYL-TRANSFERASE TMTC4"/>
    <property type="match status" value="1"/>
</dbReference>
<evidence type="ECO:0000256" key="4">
    <source>
        <dbReference type="SAM" id="Phobius"/>
    </source>
</evidence>
<dbReference type="Pfam" id="PF13181">
    <property type="entry name" value="TPR_8"/>
    <property type="match status" value="2"/>
</dbReference>
<proteinExistence type="predicted"/>
<dbReference type="SUPFAM" id="SSF48452">
    <property type="entry name" value="TPR-like"/>
    <property type="match status" value="1"/>
</dbReference>
<feature type="transmembrane region" description="Helical" evidence="4">
    <location>
        <begin position="311"/>
        <end position="334"/>
    </location>
</feature>
<evidence type="ECO:0000313" key="6">
    <source>
        <dbReference type="Proteomes" id="UP000176581"/>
    </source>
</evidence>
<name>A0A1F8FKL6_9BACT</name>
<feature type="transmembrane region" description="Helical" evidence="4">
    <location>
        <begin position="279"/>
        <end position="304"/>
    </location>
</feature>
<keyword evidence="4" id="KW-1133">Transmembrane helix</keyword>
<dbReference type="InterPro" id="IPR019734">
    <property type="entry name" value="TPR_rpt"/>
</dbReference>
<accession>A0A1F8FKL6</accession>
<dbReference type="EMBL" id="MGJV01000039">
    <property type="protein sequence ID" value="OGN13613.1"/>
    <property type="molecule type" value="Genomic_DNA"/>
</dbReference>
<gene>
    <name evidence="5" type="ORF">A3J47_04220</name>
</gene>
<organism evidence="5 6">
    <name type="scientific">Candidatus Yanofskybacteria bacterium RIFCSPHIGHO2_02_FULL_43_22</name>
    <dbReference type="NCBI Taxonomy" id="1802681"/>
    <lineage>
        <taxon>Bacteria</taxon>
        <taxon>Candidatus Yanofskyibacteriota</taxon>
    </lineage>
</organism>
<dbReference type="PANTHER" id="PTHR44227">
    <property type="match status" value="1"/>
</dbReference>
<dbReference type="InterPro" id="IPR011990">
    <property type="entry name" value="TPR-like_helical_dom_sf"/>
</dbReference>
<dbReference type="UniPathway" id="UPA00378"/>
<feature type="transmembrane region" description="Helical" evidence="4">
    <location>
        <begin position="368"/>
        <end position="386"/>
    </location>
</feature>
<evidence type="ECO:0000313" key="5">
    <source>
        <dbReference type="EMBL" id="OGN13613.1"/>
    </source>
</evidence>
<protein>
    <submittedName>
        <fullName evidence="5">Uncharacterized protein</fullName>
    </submittedName>
</protein>
<keyword evidence="2 3" id="KW-0802">TPR repeat</keyword>
<dbReference type="Proteomes" id="UP000176581">
    <property type="component" value="Unassembled WGS sequence"/>
</dbReference>
<evidence type="ECO:0000256" key="2">
    <source>
        <dbReference type="ARBA" id="ARBA00022803"/>
    </source>
</evidence>
<evidence type="ECO:0000256" key="3">
    <source>
        <dbReference type="PROSITE-ProRule" id="PRU00339"/>
    </source>
</evidence>
<keyword evidence="4" id="KW-0472">Membrane</keyword>
<feature type="transmembrane region" description="Helical" evidence="4">
    <location>
        <begin position="137"/>
        <end position="157"/>
    </location>
</feature>
<keyword evidence="4" id="KW-0812">Transmembrane</keyword>
<dbReference type="InterPro" id="IPR052346">
    <property type="entry name" value="O-mannosyl-transferase_TMTC"/>
</dbReference>
<dbReference type="AlphaFoldDB" id="A0A1F8FKL6"/>
<feature type="transmembrane region" description="Helical" evidence="4">
    <location>
        <begin position="203"/>
        <end position="220"/>
    </location>
</feature>
<sequence length="559" mass="63892">MEFNRRFVLLLVTGIAVSFILFGVSLSGKFTLDDHSVIERRTELRELKNLPEIWVSPWHPGGQWAGNYRPLTLVSFVLNFQFSESPIGFRIINVLLYALNAVMVFYVVRKFASERAAYLTAALFLFLPIHTEAVASVVGRVYLLGALFALLSLAYLFDKKYLLSSLFFYLALFSGDFFISLLPAIGLLLIFNTGKFWQAVKLGSSYVVLLPVYFLFRYLALGKYAFGGYGFINPIIGPLAFVSVKERVFTALVHLYLYLRKMVWPVDLSPDYSFNQVPIVSNILLSWRSLAGLAFLALLAYIFYRSKRKDVRFAIILFAAPYLVISNIFFITTGTMAERYWYFPSFGLVTLSAIGLESIIVRKRKWQVWIYGALAIVMVWFSTITIRQNKVWLGDKNLFTYAAAGSPNSVWARTNLAEGYFASGDIEMAKEELEAALKISDKYSLTLFVLGKINWKEEKYSEAEEAFKRALDFDAHGRNKRSIYRTLVLVNLDTGNNKQALSYMEEAIKWPPAGELENILKVDEMLLKKVKEYSDKDLRSYSDEEIQELGQMIKILRGF</sequence>
<dbReference type="SMART" id="SM00028">
    <property type="entry name" value="TPR"/>
    <property type="match status" value="2"/>
</dbReference>
<feature type="transmembrane region" description="Helical" evidence="4">
    <location>
        <begin position="7"/>
        <end position="26"/>
    </location>
</feature>
<dbReference type="PROSITE" id="PS50005">
    <property type="entry name" value="TPR"/>
    <property type="match status" value="1"/>
</dbReference>
<feature type="transmembrane region" description="Helical" evidence="4">
    <location>
        <begin position="87"/>
        <end position="108"/>
    </location>
</feature>
<reference evidence="5 6" key="1">
    <citation type="journal article" date="2016" name="Nat. Commun.">
        <title>Thousands of microbial genomes shed light on interconnected biogeochemical processes in an aquifer system.</title>
        <authorList>
            <person name="Anantharaman K."/>
            <person name="Brown C.T."/>
            <person name="Hug L.A."/>
            <person name="Sharon I."/>
            <person name="Castelle C.J."/>
            <person name="Probst A.J."/>
            <person name="Thomas B.C."/>
            <person name="Singh A."/>
            <person name="Wilkins M.J."/>
            <person name="Karaoz U."/>
            <person name="Brodie E.L."/>
            <person name="Williams K.H."/>
            <person name="Hubbard S.S."/>
            <person name="Banfield J.F."/>
        </authorList>
    </citation>
    <scope>NUCLEOTIDE SEQUENCE [LARGE SCALE GENOMIC DNA]</scope>
</reference>
<evidence type="ECO:0000256" key="1">
    <source>
        <dbReference type="ARBA" id="ARBA00022737"/>
    </source>
</evidence>
<feature type="transmembrane region" description="Helical" evidence="4">
    <location>
        <begin position="166"/>
        <end position="191"/>
    </location>
</feature>